<dbReference type="Gene3D" id="3.30.70.100">
    <property type="match status" value="1"/>
</dbReference>
<dbReference type="InterPro" id="IPR050744">
    <property type="entry name" value="AI-2_Isomerase_LsrG"/>
</dbReference>
<dbReference type="Pfam" id="PF03992">
    <property type="entry name" value="ABM"/>
    <property type="match status" value="1"/>
</dbReference>
<dbReference type="STRING" id="159291.SAMN05920897_10657"/>
<evidence type="ECO:0000313" key="2">
    <source>
        <dbReference type="EMBL" id="SIQ26659.1"/>
    </source>
</evidence>
<dbReference type="PANTHER" id="PTHR33336:SF1">
    <property type="entry name" value="(4S)-4-HYDROXY-5-PHOSPHONOOXYPENTANE-2,3-DIONE ISOMERASE"/>
    <property type="match status" value="1"/>
</dbReference>
<proteinExistence type="predicted"/>
<evidence type="ECO:0000259" key="1">
    <source>
        <dbReference type="PROSITE" id="PS51725"/>
    </source>
</evidence>
<keyword evidence="3" id="KW-1185">Reference proteome</keyword>
<reference evidence="3" key="1">
    <citation type="submission" date="2017-01" db="EMBL/GenBank/DDBJ databases">
        <authorList>
            <person name="Varghese N."/>
            <person name="Submissions S."/>
        </authorList>
    </citation>
    <scope>NUCLEOTIDE SEQUENCE [LARGE SCALE GENOMIC DNA]</scope>
    <source>
        <strain evidence="3">ASpG1</strain>
    </source>
</reference>
<dbReference type="GO" id="GO:0005829">
    <property type="term" value="C:cytosol"/>
    <property type="evidence" value="ECO:0007669"/>
    <property type="project" value="TreeGrafter"/>
</dbReference>
<organism evidence="2 3">
    <name type="scientific">Alkalispirochaeta americana</name>
    <dbReference type="NCBI Taxonomy" id="159291"/>
    <lineage>
        <taxon>Bacteria</taxon>
        <taxon>Pseudomonadati</taxon>
        <taxon>Spirochaetota</taxon>
        <taxon>Spirochaetia</taxon>
        <taxon>Spirochaetales</taxon>
        <taxon>Spirochaetaceae</taxon>
        <taxon>Alkalispirochaeta</taxon>
    </lineage>
</organism>
<gene>
    <name evidence="2" type="ORF">SAMN05920897_10657</name>
</gene>
<dbReference type="PROSITE" id="PS51725">
    <property type="entry name" value="ABM"/>
    <property type="match status" value="1"/>
</dbReference>
<dbReference type="InterPro" id="IPR011008">
    <property type="entry name" value="Dimeric_a/b-barrel"/>
</dbReference>
<evidence type="ECO:0000313" key="3">
    <source>
        <dbReference type="Proteomes" id="UP000186400"/>
    </source>
</evidence>
<name>A0A1N6RCY5_9SPIO</name>
<dbReference type="InterPro" id="IPR007138">
    <property type="entry name" value="ABM_dom"/>
</dbReference>
<protein>
    <submittedName>
        <fullName evidence="2">Autoinducer 2-degrading protein</fullName>
    </submittedName>
</protein>
<feature type="domain" description="ABM" evidence="1">
    <location>
        <begin position="15"/>
        <end position="104"/>
    </location>
</feature>
<dbReference type="PANTHER" id="PTHR33336">
    <property type="entry name" value="QUINOL MONOOXYGENASE YGIN-RELATED"/>
    <property type="match status" value="1"/>
</dbReference>
<dbReference type="EMBL" id="FTMS01000006">
    <property type="protein sequence ID" value="SIQ26659.1"/>
    <property type="molecule type" value="Genomic_DNA"/>
</dbReference>
<dbReference type="AlphaFoldDB" id="A0A1N6RCY5"/>
<dbReference type="GO" id="GO:0016491">
    <property type="term" value="F:oxidoreductase activity"/>
    <property type="evidence" value="ECO:0007669"/>
    <property type="project" value="TreeGrafter"/>
</dbReference>
<dbReference type="SUPFAM" id="SSF54909">
    <property type="entry name" value="Dimeric alpha+beta barrel"/>
    <property type="match status" value="1"/>
</dbReference>
<sequence length="115" mass="13408">MIAKPSQLSYRIGMEVRVVTICVKPEYYDQFEEVTAKNHAASLEEPGVVRFDVLKDEQNPGVYALYEMYRDSGAILAHKESRHYKAWRDQVEPMMEHPRHGMDFTLLYPEKTGKD</sequence>
<dbReference type="Proteomes" id="UP000186400">
    <property type="component" value="Unassembled WGS sequence"/>
</dbReference>
<accession>A0A1N6RCY5</accession>